<proteinExistence type="predicted"/>
<sequence>MVVMFGSWNYTTYAISAYRHYCSEFESHSESYSSLIGL</sequence>
<accession>A0A1H6KW49</accession>
<organism evidence="1 2">
    <name type="scientific">Bathymodiolus azoricus thioautotrophic gill symbiont</name>
    <dbReference type="NCBI Taxonomy" id="235205"/>
    <lineage>
        <taxon>Bacteria</taxon>
        <taxon>Pseudomonadati</taxon>
        <taxon>Pseudomonadota</taxon>
        <taxon>Gammaproteobacteria</taxon>
        <taxon>sulfur-oxidizing symbionts</taxon>
    </lineage>
</organism>
<protein>
    <submittedName>
        <fullName evidence="1">Uncharacterized protein</fullName>
    </submittedName>
</protein>
<gene>
    <name evidence="1" type="ORF">BAZSYMA_ACONTIG220722_1</name>
</gene>
<dbReference type="EMBL" id="CDSC02000172">
    <property type="protein sequence ID" value="SEH75962.1"/>
    <property type="molecule type" value="Genomic_DNA"/>
</dbReference>
<reference evidence="2" key="1">
    <citation type="submission" date="2016-06" db="EMBL/GenBank/DDBJ databases">
        <authorList>
            <person name="Petersen J."/>
            <person name="Sayavedra L."/>
        </authorList>
    </citation>
    <scope>NUCLEOTIDE SEQUENCE [LARGE SCALE GENOMIC DNA]</scope>
    <source>
        <strain evidence="2">BazSymA</strain>
    </source>
</reference>
<evidence type="ECO:0000313" key="2">
    <source>
        <dbReference type="Proteomes" id="UP000198988"/>
    </source>
</evidence>
<evidence type="ECO:0000313" key="1">
    <source>
        <dbReference type="EMBL" id="SEH75962.1"/>
    </source>
</evidence>
<name>A0A1H6KW49_9GAMM</name>
<dbReference type="AlphaFoldDB" id="A0A1H6KW49"/>
<dbReference type="Proteomes" id="UP000198988">
    <property type="component" value="Unassembled WGS sequence"/>
</dbReference>